<name>A0ABS9TDJ6_9PSEU</name>
<dbReference type="Pfam" id="PF03621">
    <property type="entry name" value="MbtH"/>
    <property type="match status" value="1"/>
</dbReference>
<proteinExistence type="predicted"/>
<dbReference type="PANTHER" id="PTHR38444:SF1">
    <property type="entry name" value="ENTEROBACTIN BIOSYNTHESIS PROTEIN YBDZ"/>
    <property type="match status" value="1"/>
</dbReference>
<dbReference type="SMART" id="SM00923">
    <property type="entry name" value="MbtH"/>
    <property type="match status" value="1"/>
</dbReference>
<dbReference type="PANTHER" id="PTHR38444">
    <property type="entry name" value="ENTEROBACTIN BIOSYNTHESIS PROTEIN YBDZ"/>
    <property type="match status" value="1"/>
</dbReference>
<gene>
    <name evidence="2" type="ORF">MMF94_12320</name>
</gene>
<reference evidence="2 3" key="1">
    <citation type="submission" date="2022-03" db="EMBL/GenBank/DDBJ databases">
        <title>Pseudonocardia alaer sp. nov., a novel actinomycete isolated from reed forest soil.</title>
        <authorList>
            <person name="Wang L."/>
        </authorList>
    </citation>
    <scope>NUCLEOTIDE SEQUENCE [LARGE SCALE GENOMIC DNA]</scope>
    <source>
        <strain evidence="2 3">Y-16303</strain>
    </source>
</reference>
<dbReference type="InterPro" id="IPR005153">
    <property type="entry name" value="MbtH-like_dom"/>
</dbReference>
<feature type="domain" description="MbtH-like" evidence="1">
    <location>
        <begin position="4"/>
        <end position="54"/>
    </location>
</feature>
<evidence type="ECO:0000313" key="2">
    <source>
        <dbReference type="EMBL" id="MCH6166468.1"/>
    </source>
</evidence>
<dbReference type="SUPFAM" id="SSF160582">
    <property type="entry name" value="MbtH-like"/>
    <property type="match status" value="1"/>
</dbReference>
<dbReference type="Proteomes" id="UP001299970">
    <property type="component" value="Unassembled WGS sequence"/>
</dbReference>
<evidence type="ECO:0000313" key="3">
    <source>
        <dbReference type="Proteomes" id="UP001299970"/>
    </source>
</evidence>
<keyword evidence="3" id="KW-1185">Reference proteome</keyword>
<accession>A0ABS9TDJ6</accession>
<comment type="caution">
    <text evidence="2">The sequence shown here is derived from an EMBL/GenBank/DDBJ whole genome shotgun (WGS) entry which is preliminary data.</text>
</comment>
<organism evidence="2 3">
    <name type="scientific">Pseudonocardia alaniniphila</name>
    <dbReference type="NCBI Taxonomy" id="75291"/>
    <lineage>
        <taxon>Bacteria</taxon>
        <taxon>Bacillati</taxon>
        <taxon>Actinomycetota</taxon>
        <taxon>Actinomycetes</taxon>
        <taxon>Pseudonocardiales</taxon>
        <taxon>Pseudonocardiaceae</taxon>
        <taxon>Pseudonocardia</taxon>
    </lineage>
</organism>
<sequence>MSTNPFDDEDGTFYALVNDEGQYSLWPTFVPVPAGWTVTHGPGARRECLDHIEEHWTDMRPRSLAMAMDEPADAGRSD</sequence>
<dbReference type="InterPro" id="IPR037407">
    <property type="entry name" value="MLP_fam"/>
</dbReference>
<protein>
    <submittedName>
        <fullName evidence="2">MbtH family protein</fullName>
    </submittedName>
</protein>
<dbReference type="EMBL" id="JAKXMK010000009">
    <property type="protein sequence ID" value="MCH6166468.1"/>
    <property type="molecule type" value="Genomic_DNA"/>
</dbReference>
<dbReference type="RefSeq" id="WP_241036498.1">
    <property type="nucleotide sequence ID" value="NZ_BAAAJF010000002.1"/>
</dbReference>
<evidence type="ECO:0000259" key="1">
    <source>
        <dbReference type="SMART" id="SM00923"/>
    </source>
</evidence>
<dbReference type="Gene3D" id="3.90.820.10">
    <property type="entry name" value="Structural Genomics, Unknown Function 30-nov-00 1gh9 Mol_id"/>
    <property type="match status" value="1"/>
</dbReference>
<dbReference type="InterPro" id="IPR038020">
    <property type="entry name" value="MbtH-like_sf"/>
</dbReference>